<protein>
    <recommendedName>
        <fullName evidence="5">Sulfotransferase domain-containing protein</fullName>
    </recommendedName>
</protein>
<keyword evidence="2" id="KW-0325">Glycoprotein</keyword>
<dbReference type="PANTHER" id="PTHR10605:SF56">
    <property type="entry name" value="BIFUNCTIONAL HEPARAN SULFATE N-DEACETYLASE_N-SULFOTRANSFERASE"/>
    <property type="match status" value="1"/>
</dbReference>
<gene>
    <name evidence="6" type="ORF">AB1Y20_000852</name>
</gene>
<feature type="active site" description="For sulfotransferase activity" evidence="3">
    <location>
        <position position="45"/>
    </location>
</feature>
<sequence>MALPPPRVLLASTDAAARADAGDCFRLRAHELACLPHVINIGVQKAGTGELQTWLGAHPRLLPHGGEVHFFDTLRREPPCGRPRGRAALRLRYARFLWRRRRLTAAEASGKLLYEKTPAYFDQARPEVVMCAVPSARLLLMLRMPTARAVSAYRMCQRELQLKWCRSSFDAALARVLTLSGNRSVPSLRKAALRREPHFRRLLMMGQYALHLRRWLRVVPPRRVGVVWLEQFKYDPFACLAAVEDFLGLEHHAYREMATKNSAGLWVIGKSKSSVIRPPESRPSASSIAALEAFYSPWQRRLKELLLNYNLSLVHTPAPPLALNT</sequence>
<accession>A0AB34K7V5</accession>
<evidence type="ECO:0000256" key="2">
    <source>
        <dbReference type="ARBA" id="ARBA00023180"/>
    </source>
</evidence>
<evidence type="ECO:0000259" key="5">
    <source>
        <dbReference type="Pfam" id="PF00685"/>
    </source>
</evidence>
<dbReference type="InterPro" id="IPR037359">
    <property type="entry name" value="NST/OST"/>
</dbReference>
<reference evidence="6 7" key="1">
    <citation type="journal article" date="2024" name="Science">
        <title>Giant polyketide synthase enzymes in the biosynthesis of giant marine polyether toxins.</title>
        <authorList>
            <person name="Fallon T.R."/>
            <person name="Shende V.V."/>
            <person name="Wierzbicki I.H."/>
            <person name="Pendleton A.L."/>
            <person name="Watervoot N.F."/>
            <person name="Auber R.P."/>
            <person name="Gonzalez D.J."/>
            <person name="Wisecaver J.H."/>
            <person name="Moore B.S."/>
        </authorList>
    </citation>
    <scope>NUCLEOTIDE SEQUENCE [LARGE SCALE GENOMIC DNA]</scope>
    <source>
        <strain evidence="6 7">12B1</strain>
    </source>
</reference>
<dbReference type="Proteomes" id="UP001515480">
    <property type="component" value="Unassembled WGS sequence"/>
</dbReference>
<feature type="binding site" evidence="4">
    <location>
        <position position="143"/>
    </location>
    <ligand>
        <name>3'-phosphoadenylyl sulfate</name>
        <dbReference type="ChEBI" id="CHEBI:58339"/>
    </ligand>
</feature>
<feature type="binding site" evidence="4">
    <location>
        <position position="151"/>
    </location>
    <ligand>
        <name>3'-phosphoadenylyl sulfate</name>
        <dbReference type="ChEBI" id="CHEBI:58339"/>
    </ligand>
</feature>
<dbReference type="PANTHER" id="PTHR10605">
    <property type="entry name" value="HEPARAN SULFATE SULFOTRANSFERASE"/>
    <property type="match status" value="1"/>
</dbReference>
<dbReference type="InterPro" id="IPR000863">
    <property type="entry name" value="Sulfotransferase_dom"/>
</dbReference>
<evidence type="ECO:0000256" key="1">
    <source>
        <dbReference type="ARBA" id="ARBA00022679"/>
    </source>
</evidence>
<dbReference type="GO" id="GO:0008146">
    <property type="term" value="F:sulfotransferase activity"/>
    <property type="evidence" value="ECO:0007669"/>
    <property type="project" value="InterPro"/>
</dbReference>
<dbReference type="Pfam" id="PF00685">
    <property type="entry name" value="Sulfotransfer_1"/>
    <property type="match status" value="1"/>
</dbReference>
<evidence type="ECO:0000313" key="7">
    <source>
        <dbReference type="Proteomes" id="UP001515480"/>
    </source>
</evidence>
<dbReference type="AlphaFoldDB" id="A0AB34K7V5"/>
<feature type="binding site" evidence="4">
    <location>
        <position position="266"/>
    </location>
    <ligand>
        <name>3'-phosphoadenylyl sulfate</name>
        <dbReference type="ChEBI" id="CHEBI:58339"/>
    </ligand>
</feature>
<keyword evidence="7" id="KW-1185">Reference proteome</keyword>
<evidence type="ECO:0000256" key="3">
    <source>
        <dbReference type="PIRSR" id="PIRSR637359-1"/>
    </source>
</evidence>
<dbReference type="Gene3D" id="3.40.50.300">
    <property type="entry name" value="P-loop containing nucleotide triphosphate hydrolases"/>
    <property type="match status" value="1"/>
</dbReference>
<name>A0AB34K7V5_PRYPA</name>
<dbReference type="EMBL" id="JBGBPQ010000001">
    <property type="protein sequence ID" value="KAL1529924.1"/>
    <property type="molecule type" value="Genomic_DNA"/>
</dbReference>
<keyword evidence="1" id="KW-0808">Transferase</keyword>
<evidence type="ECO:0000313" key="6">
    <source>
        <dbReference type="EMBL" id="KAL1529924.1"/>
    </source>
</evidence>
<organism evidence="6 7">
    <name type="scientific">Prymnesium parvum</name>
    <name type="common">Toxic golden alga</name>
    <dbReference type="NCBI Taxonomy" id="97485"/>
    <lineage>
        <taxon>Eukaryota</taxon>
        <taxon>Haptista</taxon>
        <taxon>Haptophyta</taxon>
        <taxon>Prymnesiophyceae</taxon>
        <taxon>Prymnesiales</taxon>
        <taxon>Prymnesiaceae</taxon>
        <taxon>Prymnesium</taxon>
    </lineage>
</organism>
<dbReference type="InterPro" id="IPR027417">
    <property type="entry name" value="P-loop_NTPase"/>
</dbReference>
<dbReference type="SUPFAM" id="SSF52540">
    <property type="entry name" value="P-loop containing nucleoside triphosphate hydrolases"/>
    <property type="match status" value="1"/>
</dbReference>
<comment type="caution">
    <text evidence="6">The sequence shown here is derived from an EMBL/GenBank/DDBJ whole genome shotgun (WGS) entry which is preliminary data.</text>
</comment>
<evidence type="ECO:0000256" key="4">
    <source>
        <dbReference type="PIRSR" id="PIRSR637359-2"/>
    </source>
</evidence>
<proteinExistence type="predicted"/>
<feature type="domain" description="Sulfotransferase" evidence="5">
    <location>
        <begin position="133"/>
        <end position="250"/>
    </location>
</feature>